<gene>
    <name evidence="2" type="ORF">MKW94_024680</name>
</gene>
<dbReference type="EMBL" id="JAJJMA010192407">
    <property type="protein sequence ID" value="MCL7038617.1"/>
    <property type="molecule type" value="Genomic_DNA"/>
</dbReference>
<name>A0AA41SG36_PAPNU</name>
<dbReference type="AlphaFoldDB" id="A0AA41SG36"/>
<comment type="caution">
    <text evidence="2">The sequence shown here is derived from an EMBL/GenBank/DDBJ whole genome shotgun (WGS) entry which is preliminary data.</text>
</comment>
<dbReference type="PANTHER" id="PTHR48258">
    <property type="entry name" value="DUF4218 DOMAIN-CONTAINING PROTEIN-RELATED"/>
    <property type="match status" value="1"/>
</dbReference>
<dbReference type="Pfam" id="PF13952">
    <property type="entry name" value="DUF4216"/>
    <property type="match status" value="1"/>
</dbReference>
<organism evidence="2 3">
    <name type="scientific">Papaver nudicaule</name>
    <name type="common">Iceland poppy</name>
    <dbReference type="NCBI Taxonomy" id="74823"/>
    <lineage>
        <taxon>Eukaryota</taxon>
        <taxon>Viridiplantae</taxon>
        <taxon>Streptophyta</taxon>
        <taxon>Embryophyta</taxon>
        <taxon>Tracheophyta</taxon>
        <taxon>Spermatophyta</taxon>
        <taxon>Magnoliopsida</taxon>
        <taxon>Ranunculales</taxon>
        <taxon>Papaveraceae</taxon>
        <taxon>Papaveroideae</taxon>
        <taxon>Papaver</taxon>
    </lineage>
</organism>
<evidence type="ECO:0000259" key="1">
    <source>
        <dbReference type="Pfam" id="PF13952"/>
    </source>
</evidence>
<evidence type="ECO:0000313" key="2">
    <source>
        <dbReference type="EMBL" id="MCL7038617.1"/>
    </source>
</evidence>
<keyword evidence="3" id="KW-1185">Reference proteome</keyword>
<dbReference type="Proteomes" id="UP001177140">
    <property type="component" value="Unassembled WGS sequence"/>
</dbReference>
<sequence>MFTLQVLALRDKGSADATDELYSIACGPDSRVKSYSGCVVNGVRFFTKSRDDIRTTQNIGLVVDGEHEGKPISFYGILSDIIELQYLFPYKVTLFKCEWFDLDPKKKRVIKDHNLTCIDVSGRWYKDDPFVLADGQQAQQVFYLDDYKFGSKWKVAEKMEHRHLWDVPELEEIEETETYRTTEEAYQHNEV</sequence>
<reference evidence="2" key="1">
    <citation type="submission" date="2022-03" db="EMBL/GenBank/DDBJ databases">
        <title>A functionally conserved STORR gene fusion in Papaver species that diverged 16.8 million years ago.</title>
        <authorList>
            <person name="Catania T."/>
        </authorList>
    </citation>
    <scope>NUCLEOTIDE SEQUENCE</scope>
    <source>
        <strain evidence="2">S-191538</strain>
    </source>
</reference>
<feature type="domain" description="DUF4216" evidence="1">
    <location>
        <begin position="82"/>
        <end position="155"/>
    </location>
</feature>
<dbReference type="InterPro" id="IPR025312">
    <property type="entry name" value="DUF4216"/>
</dbReference>
<evidence type="ECO:0000313" key="3">
    <source>
        <dbReference type="Proteomes" id="UP001177140"/>
    </source>
</evidence>
<proteinExistence type="predicted"/>
<protein>
    <recommendedName>
        <fullName evidence="1">DUF4216 domain-containing protein</fullName>
    </recommendedName>
</protein>
<accession>A0AA41SG36</accession>
<dbReference type="PANTHER" id="PTHR48258:SF6">
    <property type="entry name" value="LEUCINE-RICH REPEAT DOMAIN, L DOMAIN-CONTAINING PROTEIN"/>
    <property type="match status" value="1"/>
</dbReference>